<name>A9D797_HOEPD</name>
<evidence type="ECO:0000256" key="7">
    <source>
        <dbReference type="ARBA" id="ARBA00049185"/>
    </source>
</evidence>
<dbReference type="NCBIfam" id="NF005732">
    <property type="entry name" value="PRK07550.1"/>
    <property type="match status" value="1"/>
</dbReference>
<keyword evidence="5 10" id="KW-0808">Transferase</keyword>
<evidence type="ECO:0000256" key="5">
    <source>
        <dbReference type="ARBA" id="ARBA00022679"/>
    </source>
</evidence>
<dbReference type="Pfam" id="PF00155">
    <property type="entry name" value="Aminotran_1_2"/>
    <property type="match status" value="1"/>
</dbReference>
<dbReference type="CDD" id="cd00609">
    <property type="entry name" value="AAT_like"/>
    <property type="match status" value="1"/>
</dbReference>
<evidence type="ECO:0000256" key="1">
    <source>
        <dbReference type="ARBA" id="ARBA00001933"/>
    </source>
</evidence>
<reference evidence="10 11" key="2">
    <citation type="submission" date="2012-06" db="EMBL/GenBank/DDBJ databases">
        <authorList>
            <person name="Fiebig A."/>
        </authorList>
    </citation>
    <scope>NUCLEOTIDE SEQUENCE [LARGE SCALE GENOMIC DNA]</scope>
    <source>
        <strain evidence="10 11">DFL-43</strain>
    </source>
</reference>
<dbReference type="GO" id="GO:0006520">
    <property type="term" value="P:amino acid metabolic process"/>
    <property type="evidence" value="ECO:0007669"/>
    <property type="project" value="InterPro"/>
</dbReference>
<dbReference type="InterPro" id="IPR015421">
    <property type="entry name" value="PyrdxlP-dep_Trfase_major"/>
</dbReference>
<dbReference type="PANTHER" id="PTHR46383">
    <property type="entry name" value="ASPARTATE AMINOTRANSFERASE"/>
    <property type="match status" value="1"/>
</dbReference>
<evidence type="ECO:0000256" key="3">
    <source>
        <dbReference type="ARBA" id="ARBA00012753"/>
    </source>
</evidence>
<comment type="similarity">
    <text evidence="2">Belongs to the class-I pyridoxal-phosphate-dependent aminotransferase family.</text>
</comment>
<proteinExistence type="inferred from homology"/>
<accession>A9D797</accession>
<dbReference type="EC" id="2.6.1.1" evidence="3"/>
<protein>
    <recommendedName>
        <fullName evidence="3">aspartate transaminase</fullName>
        <ecNumber evidence="3">2.6.1.1</ecNumber>
    </recommendedName>
</protein>
<dbReference type="InterPro" id="IPR015424">
    <property type="entry name" value="PyrdxlP-dep_Trfase"/>
</dbReference>
<sequence length="414" mass="44862">MTGSDRSLPERCRPFGQSFESSVMPSPRISPLVANLTAPPIPEVQAWKQDYPGHLGPLIDLSQAVPGYPPHPDMLRWLGEAASSVAMAGYGDIEGEPELRSAYAGWISDLYEAEIRPAHIHVTSGCNQAFMAAMMTVAGPGDRVMLTRPCYFNHETTLSMSGVTVDYVDCEAENGFLPRPADVQAMISDGVRALAVVTPNNPTGATYPAGLLQELFDLCRTHEIWLFVDETYRDFLPFDSGPPHGLFAQPDWQDTLVGLYSFSKSFCIPGHRVGAVTAGPEMVAQIAKVMDNLQICAPRPPQQALTRAIPELGTWRRHNTVEITARSAALTKAMLGAPGWEIEALGAYFAFVRHPFDDLSAYEVARRLAQETGVITIPGSFFGAGLERYLRVAFANADVATIGGLGARFSACSG</sequence>
<reference evidence="10 11" key="1">
    <citation type="submission" date="2007-10" db="EMBL/GenBank/DDBJ databases">
        <authorList>
            <person name="Wagner-Dobler I."/>
            <person name="Ferriera S."/>
            <person name="Johnson J."/>
            <person name="Kravitz S."/>
            <person name="Beeson K."/>
            <person name="Sutton G."/>
            <person name="Rogers Y.-H."/>
            <person name="Friedman R."/>
            <person name="Frazier M."/>
            <person name="Venter J.C."/>
        </authorList>
    </citation>
    <scope>NUCLEOTIDE SEQUENCE [LARGE SCALE GENOMIC DNA]</scope>
    <source>
        <strain evidence="10 11">DFL-43</strain>
    </source>
</reference>
<feature type="region of interest" description="Disordered" evidence="8">
    <location>
        <begin position="1"/>
        <end position="23"/>
    </location>
</feature>
<feature type="domain" description="Aminotransferase class I/classII large" evidence="9">
    <location>
        <begin position="59"/>
        <end position="402"/>
    </location>
</feature>
<evidence type="ECO:0000259" key="9">
    <source>
        <dbReference type="Pfam" id="PF00155"/>
    </source>
</evidence>
<dbReference type="InterPro" id="IPR004839">
    <property type="entry name" value="Aminotransferase_I/II_large"/>
</dbReference>
<organism evidence="10 11">
    <name type="scientific">Hoeflea phototrophica (strain DSM 17068 / NCIMB 14078 / DFL-43)</name>
    <dbReference type="NCBI Taxonomy" id="411684"/>
    <lineage>
        <taxon>Bacteria</taxon>
        <taxon>Pseudomonadati</taxon>
        <taxon>Pseudomonadota</taxon>
        <taxon>Alphaproteobacteria</taxon>
        <taxon>Hyphomicrobiales</taxon>
        <taxon>Rhizobiaceae</taxon>
        <taxon>Hoeflea</taxon>
    </lineage>
</organism>
<dbReference type="PANTHER" id="PTHR46383:SF1">
    <property type="entry name" value="ASPARTATE AMINOTRANSFERASE"/>
    <property type="match status" value="1"/>
</dbReference>
<keyword evidence="4 10" id="KW-0032">Aminotransferase</keyword>
<evidence type="ECO:0000256" key="2">
    <source>
        <dbReference type="ARBA" id="ARBA00007441"/>
    </source>
</evidence>
<comment type="caution">
    <text evidence="10">The sequence shown here is derived from an EMBL/GenBank/DDBJ whole genome shotgun (WGS) entry which is preliminary data.</text>
</comment>
<gene>
    <name evidence="10" type="ORF">HPDFL43_16201</name>
</gene>
<keyword evidence="11" id="KW-1185">Reference proteome</keyword>
<evidence type="ECO:0000313" key="10">
    <source>
        <dbReference type="EMBL" id="EDQ33034.2"/>
    </source>
</evidence>
<comment type="catalytic activity">
    <reaction evidence="7">
        <text>L-aspartate + 2-oxoglutarate = oxaloacetate + L-glutamate</text>
        <dbReference type="Rhea" id="RHEA:21824"/>
        <dbReference type="ChEBI" id="CHEBI:16452"/>
        <dbReference type="ChEBI" id="CHEBI:16810"/>
        <dbReference type="ChEBI" id="CHEBI:29985"/>
        <dbReference type="ChEBI" id="CHEBI:29991"/>
        <dbReference type="EC" id="2.6.1.1"/>
    </reaction>
</comment>
<evidence type="ECO:0000256" key="6">
    <source>
        <dbReference type="ARBA" id="ARBA00022898"/>
    </source>
</evidence>
<dbReference type="HOGENOM" id="CLU_017584_4_1_5"/>
<evidence type="ECO:0000256" key="8">
    <source>
        <dbReference type="SAM" id="MobiDB-lite"/>
    </source>
</evidence>
<dbReference type="AlphaFoldDB" id="A9D797"/>
<keyword evidence="6" id="KW-0663">Pyridoxal phosphate</keyword>
<dbReference type="GO" id="GO:0004069">
    <property type="term" value="F:L-aspartate:2-oxoglutarate aminotransferase activity"/>
    <property type="evidence" value="ECO:0007669"/>
    <property type="project" value="UniProtKB-EC"/>
</dbReference>
<evidence type="ECO:0000313" key="11">
    <source>
        <dbReference type="Proteomes" id="UP000004291"/>
    </source>
</evidence>
<dbReference type="eggNOG" id="COG0436">
    <property type="taxonomic scope" value="Bacteria"/>
</dbReference>
<dbReference type="Proteomes" id="UP000004291">
    <property type="component" value="Chromosome"/>
</dbReference>
<dbReference type="SUPFAM" id="SSF53383">
    <property type="entry name" value="PLP-dependent transferases"/>
    <property type="match status" value="1"/>
</dbReference>
<dbReference type="Gene3D" id="3.40.640.10">
    <property type="entry name" value="Type I PLP-dependent aspartate aminotransferase-like (Major domain)"/>
    <property type="match status" value="1"/>
</dbReference>
<comment type="cofactor">
    <cofactor evidence="1">
        <name>pyridoxal 5'-phosphate</name>
        <dbReference type="ChEBI" id="CHEBI:597326"/>
    </cofactor>
</comment>
<dbReference type="GO" id="GO:0030170">
    <property type="term" value="F:pyridoxal phosphate binding"/>
    <property type="evidence" value="ECO:0007669"/>
    <property type="project" value="InterPro"/>
</dbReference>
<dbReference type="InterPro" id="IPR050596">
    <property type="entry name" value="AspAT/PAT-like"/>
</dbReference>
<dbReference type="EMBL" id="ABIA03000004">
    <property type="protein sequence ID" value="EDQ33034.2"/>
    <property type="molecule type" value="Genomic_DNA"/>
</dbReference>
<dbReference type="STRING" id="411684.HPDFL43_16201"/>
<evidence type="ECO:0000256" key="4">
    <source>
        <dbReference type="ARBA" id="ARBA00022576"/>
    </source>
</evidence>